<dbReference type="InterPro" id="IPR029069">
    <property type="entry name" value="HotDog_dom_sf"/>
</dbReference>
<evidence type="ECO:0008006" key="3">
    <source>
        <dbReference type="Google" id="ProtNLM"/>
    </source>
</evidence>
<dbReference type="Gene3D" id="3.10.129.10">
    <property type="entry name" value="Hotdog Thioesterase"/>
    <property type="match status" value="1"/>
</dbReference>
<evidence type="ECO:0000313" key="2">
    <source>
        <dbReference type="Proteomes" id="UP000027037"/>
    </source>
</evidence>
<dbReference type="PANTHER" id="PTHR12475:SF4">
    <property type="entry name" value="PROTEIN THEM6"/>
    <property type="match status" value="1"/>
</dbReference>
<gene>
    <name evidence="1" type="ORF">HY29_14730</name>
</gene>
<dbReference type="SUPFAM" id="SSF54637">
    <property type="entry name" value="Thioesterase/thiol ester dehydrase-isomerase"/>
    <property type="match status" value="1"/>
</dbReference>
<accession>A0A062U972</accession>
<name>A0A062U972_9PROT</name>
<keyword evidence="2" id="KW-1185">Reference proteome</keyword>
<dbReference type="PATRIC" id="fig|1280946.3.peg.1956"/>
<sequence>MPGMNLFFRFLRVFLPAFFSSQRTNLLDVHIVKSAVWLGDQDPMGHMTNSRYSSFTDLGIMNFMGRTGALKAFRKRGWIPVIQHESLTFYRMMKFPQKFEVRTQMVGWEDCYICFRHEFYSKGKLIADSRMVARLTGRRKTKVTAEMALEALGLSVESPQLGQRYLDAIADLQAKAAGRAAEKA</sequence>
<reference evidence="1 2" key="1">
    <citation type="journal article" date="2014" name="Antonie Van Leeuwenhoek">
        <title>Hyphomonas beringensis sp. nov. and Hyphomonas chukchiensis sp. nov., isolated from surface seawater of the Bering Sea and Chukchi Sea.</title>
        <authorList>
            <person name="Li C."/>
            <person name="Lai Q."/>
            <person name="Li G."/>
            <person name="Dong C."/>
            <person name="Wang J."/>
            <person name="Liao Y."/>
            <person name="Shao Z."/>
        </authorList>
    </citation>
    <scope>NUCLEOTIDE SEQUENCE [LARGE SCALE GENOMIC DNA]</scope>
    <source>
        <strain evidence="1 2">25B14_1</strain>
    </source>
</reference>
<dbReference type="EMBL" id="AWFF01000039">
    <property type="protein sequence ID" value="KCZ54288.1"/>
    <property type="molecule type" value="Genomic_DNA"/>
</dbReference>
<dbReference type="eggNOG" id="COG0824">
    <property type="taxonomic scope" value="Bacteria"/>
</dbReference>
<comment type="caution">
    <text evidence="1">The sequence shown here is derived from an EMBL/GenBank/DDBJ whole genome shotgun (WGS) entry which is preliminary data.</text>
</comment>
<dbReference type="PANTHER" id="PTHR12475">
    <property type="match status" value="1"/>
</dbReference>
<evidence type="ECO:0000313" key="1">
    <source>
        <dbReference type="EMBL" id="KCZ54288.1"/>
    </source>
</evidence>
<dbReference type="Pfam" id="PF13279">
    <property type="entry name" value="4HBT_2"/>
    <property type="match status" value="1"/>
</dbReference>
<proteinExistence type="predicted"/>
<dbReference type="AlphaFoldDB" id="A0A062U972"/>
<protein>
    <recommendedName>
        <fullName evidence="3">Thioesterase</fullName>
    </recommendedName>
</protein>
<organism evidence="1 2">
    <name type="scientific">Hyphomonas beringensis</name>
    <dbReference type="NCBI Taxonomy" id="1280946"/>
    <lineage>
        <taxon>Bacteria</taxon>
        <taxon>Pseudomonadati</taxon>
        <taxon>Pseudomonadota</taxon>
        <taxon>Alphaproteobacteria</taxon>
        <taxon>Hyphomonadales</taxon>
        <taxon>Hyphomonadaceae</taxon>
        <taxon>Hyphomonas</taxon>
    </lineage>
</organism>
<dbReference type="STRING" id="1280946.HY29_14730"/>
<dbReference type="InterPro" id="IPR051490">
    <property type="entry name" value="THEM6_lcsJ_thioesterase"/>
</dbReference>
<dbReference type="CDD" id="cd00586">
    <property type="entry name" value="4HBT"/>
    <property type="match status" value="1"/>
</dbReference>
<dbReference type="Proteomes" id="UP000027037">
    <property type="component" value="Unassembled WGS sequence"/>
</dbReference>